<protein>
    <submittedName>
        <fullName evidence="1">Uncharacterized protein</fullName>
    </submittedName>
</protein>
<dbReference type="Proteomes" id="UP000248039">
    <property type="component" value="Unassembled WGS sequence"/>
</dbReference>
<dbReference type="RefSeq" id="WP_110670849.1">
    <property type="nucleotide sequence ID" value="NZ_PYBW01000055.1"/>
</dbReference>
<proteinExistence type="predicted"/>
<sequence>MRSAETGFHGGPLDGRVLPVHLTPFDNVPKYYKVPVPAHGDEPARTLVYVRAKEYDAKGRSRWCYEYQEPSDS</sequence>
<reference evidence="1 2" key="1">
    <citation type="submission" date="2018-03" db="EMBL/GenBank/DDBJ databases">
        <title>Bioinformatic expansion and discovery of thiopeptide antibiotics.</title>
        <authorList>
            <person name="Schwalen C.J."/>
            <person name="Hudson G.A."/>
            <person name="Mitchell D.A."/>
        </authorList>
    </citation>
    <scope>NUCLEOTIDE SEQUENCE [LARGE SCALE GENOMIC DNA]</scope>
    <source>
        <strain evidence="1 2">ATCC 21389</strain>
    </source>
</reference>
<evidence type="ECO:0000313" key="1">
    <source>
        <dbReference type="EMBL" id="PYC77840.1"/>
    </source>
</evidence>
<keyword evidence="2" id="KW-1185">Reference proteome</keyword>
<dbReference type="AlphaFoldDB" id="A0A2V4P4N1"/>
<accession>A0A2V4P4N1</accession>
<dbReference type="EMBL" id="PYBW01000055">
    <property type="protein sequence ID" value="PYC77840.1"/>
    <property type="molecule type" value="Genomic_DNA"/>
</dbReference>
<comment type="caution">
    <text evidence="1">The sequence shown here is derived from an EMBL/GenBank/DDBJ whole genome shotgun (WGS) entry which is preliminary data.</text>
</comment>
<gene>
    <name evidence="1" type="ORF">C7C46_17885</name>
</gene>
<evidence type="ECO:0000313" key="2">
    <source>
        <dbReference type="Proteomes" id="UP000248039"/>
    </source>
</evidence>
<name>A0A2V4P4N1_9ACTN</name>
<organism evidence="1 2">
    <name type="scientific">Streptomyces tateyamensis</name>
    <dbReference type="NCBI Taxonomy" id="565073"/>
    <lineage>
        <taxon>Bacteria</taxon>
        <taxon>Bacillati</taxon>
        <taxon>Actinomycetota</taxon>
        <taxon>Actinomycetes</taxon>
        <taxon>Kitasatosporales</taxon>
        <taxon>Streptomycetaceae</taxon>
        <taxon>Streptomyces</taxon>
    </lineage>
</organism>
<dbReference type="OrthoDB" id="3855550at2"/>